<protein>
    <submittedName>
        <fullName evidence="3">Uncharacterized protein</fullName>
    </submittedName>
</protein>
<evidence type="ECO:0000313" key="3">
    <source>
        <dbReference type="EMBL" id="OTF98031.1"/>
    </source>
</evidence>
<reference evidence="2" key="3">
    <citation type="submission" date="2020-06" db="EMBL/GenBank/DDBJ databases">
        <title>Helianthus annuus Genome sequencing and assembly Release 2.</title>
        <authorList>
            <person name="Gouzy J."/>
            <person name="Langlade N."/>
            <person name="Munos S."/>
        </authorList>
    </citation>
    <scope>NUCLEOTIDE SEQUENCE</scope>
    <source>
        <tissue evidence="2">Leaves</tissue>
    </source>
</reference>
<evidence type="ECO:0000256" key="1">
    <source>
        <dbReference type="SAM" id="Phobius"/>
    </source>
</evidence>
<dbReference type="AlphaFoldDB" id="A0A251SHI2"/>
<dbReference type="EMBL" id="MNCJ02000329">
    <property type="protein sequence ID" value="KAF5768894.1"/>
    <property type="molecule type" value="Genomic_DNA"/>
</dbReference>
<organism evidence="3 4">
    <name type="scientific">Helianthus annuus</name>
    <name type="common">Common sunflower</name>
    <dbReference type="NCBI Taxonomy" id="4232"/>
    <lineage>
        <taxon>Eukaryota</taxon>
        <taxon>Viridiplantae</taxon>
        <taxon>Streptophyta</taxon>
        <taxon>Embryophyta</taxon>
        <taxon>Tracheophyta</taxon>
        <taxon>Spermatophyta</taxon>
        <taxon>Magnoliopsida</taxon>
        <taxon>eudicotyledons</taxon>
        <taxon>Gunneridae</taxon>
        <taxon>Pentapetalae</taxon>
        <taxon>asterids</taxon>
        <taxon>campanulids</taxon>
        <taxon>Asterales</taxon>
        <taxon>Asteraceae</taxon>
        <taxon>Asteroideae</taxon>
        <taxon>Heliantheae alliance</taxon>
        <taxon>Heliantheae</taxon>
        <taxon>Helianthus</taxon>
    </lineage>
</organism>
<keyword evidence="4" id="KW-1185">Reference proteome</keyword>
<accession>A0A251SHI2</accession>
<evidence type="ECO:0000313" key="2">
    <source>
        <dbReference type="EMBL" id="KAF5768894.1"/>
    </source>
</evidence>
<feature type="transmembrane region" description="Helical" evidence="1">
    <location>
        <begin position="31"/>
        <end position="55"/>
    </location>
</feature>
<name>A0A251SHI2_HELAN</name>
<gene>
    <name evidence="3" type="ORF">HannXRQ_Chr14g0441151</name>
    <name evidence="2" type="ORF">HanXRQr2_Chr14g0641861</name>
</gene>
<reference evidence="2 4" key="1">
    <citation type="journal article" date="2017" name="Nature">
        <title>The sunflower genome provides insights into oil metabolism, flowering and Asterid evolution.</title>
        <authorList>
            <person name="Badouin H."/>
            <person name="Gouzy J."/>
            <person name="Grassa C.J."/>
            <person name="Murat F."/>
            <person name="Staton S.E."/>
            <person name="Cottret L."/>
            <person name="Lelandais-Briere C."/>
            <person name="Owens G.L."/>
            <person name="Carrere S."/>
            <person name="Mayjonade B."/>
            <person name="Legrand L."/>
            <person name="Gill N."/>
            <person name="Kane N.C."/>
            <person name="Bowers J.E."/>
            <person name="Hubner S."/>
            <person name="Bellec A."/>
            <person name="Berard A."/>
            <person name="Berges H."/>
            <person name="Blanchet N."/>
            <person name="Boniface M.C."/>
            <person name="Brunel D."/>
            <person name="Catrice O."/>
            <person name="Chaidir N."/>
            <person name="Claudel C."/>
            <person name="Donnadieu C."/>
            <person name="Faraut T."/>
            <person name="Fievet G."/>
            <person name="Helmstetter N."/>
            <person name="King M."/>
            <person name="Knapp S.J."/>
            <person name="Lai Z."/>
            <person name="Le Paslier M.C."/>
            <person name="Lippi Y."/>
            <person name="Lorenzon L."/>
            <person name="Mandel J.R."/>
            <person name="Marage G."/>
            <person name="Marchand G."/>
            <person name="Marquand E."/>
            <person name="Bret-Mestries E."/>
            <person name="Morien E."/>
            <person name="Nambeesan S."/>
            <person name="Nguyen T."/>
            <person name="Pegot-Espagnet P."/>
            <person name="Pouilly N."/>
            <person name="Raftis F."/>
            <person name="Sallet E."/>
            <person name="Schiex T."/>
            <person name="Thomas J."/>
            <person name="Vandecasteele C."/>
            <person name="Vares D."/>
            <person name="Vear F."/>
            <person name="Vautrin S."/>
            <person name="Crespi M."/>
            <person name="Mangin B."/>
            <person name="Burke J.M."/>
            <person name="Salse J."/>
            <person name="Munos S."/>
            <person name="Vincourt P."/>
            <person name="Rieseberg L.H."/>
            <person name="Langlade N.B."/>
        </authorList>
    </citation>
    <scope>NUCLEOTIDE SEQUENCE [LARGE SCALE GENOMIC DNA]</scope>
    <source>
        <strain evidence="4">cv. SF193</strain>
        <tissue evidence="2">Leaves</tissue>
    </source>
</reference>
<dbReference type="InParanoid" id="A0A251SHI2"/>
<keyword evidence="1" id="KW-1133">Transmembrane helix</keyword>
<keyword evidence="1" id="KW-0812">Transmembrane</keyword>
<reference evidence="3" key="2">
    <citation type="submission" date="2017-02" db="EMBL/GenBank/DDBJ databases">
        <title>Sunflower complete genome.</title>
        <authorList>
            <person name="Langlade N."/>
            <person name="Munos S."/>
        </authorList>
    </citation>
    <scope>NUCLEOTIDE SEQUENCE [LARGE SCALE GENOMIC DNA]</scope>
    <source>
        <tissue evidence="3">Leaves</tissue>
    </source>
</reference>
<dbReference type="Gramene" id="mRNA:HanXRQr2_Chr14g0641861">
    <property type="protein sequence ID" value="CDS:HanXRQr2_Chr14g0641861.1"/>
    <property type="gene ID" value="HanXRQr2_Chr14g0641861"/>
</dbReference>
<dbReference type="Proteomes" id="UP000215914">
    <property type="component" value="Chromosome 14"/>
</dbReference>
<sequence length="94" mass="10892">MQGPKCKIQGPKWKMQGPKWKMQDQKNPHTAAIILAPPLFFSSIPPTVLVFPTLYRRHERAKRPTTHYLKYDEVITSSYLNSYNFHVFLSTAGD</sequence>
<dbReference type="EMBL" id="CM007903">
    <property type="protein sequence ID" value="OTF98031.1"/>
    <property type="molecule type" value="Genomic_DNA"/>
</dbReference>
<proteinExistence type="predicted"/>
<keyword evidence="1" id="KW-0472">Membrane</keyword>
<evidence type="ECO:0000313" key="4">
    <source>
        <dbReference type="Proteomes" id="UP000215914"/>
    </source>
</evidence>